<sequence>MSSSVRLIDVQLQPPASLVQEDGPPSRRDVTSGERFGILGRVTASNHPHEVSVGTSSSSQQSTSLIFDCTILDPLLEVLLVRKN</sequence>
<dbReference type="AlphaFoldDB" id="A0A6G1BRB1"/>
<evidence type="ECO:0000313" key="2">
    <source>
        <dbReference type="Proteomes" id="UP000479710"/>
    </source>
</evidence>
<gene>
    <name evidence="1" type="ORF">E2562_003734</name>
</gene>
<dbReference type="Proteomes" id="UP000479710">
    <property type="component" value="Unassembled WGS sequence"/>
</dbReference>
<keyword evidence="2" id="KW-1185">Reference proteome</keyword>
<name>A0A6G1BRB1_9ORYZ</name>
<organism evidence="1 2">
    <name type="scientific">Oryza meyeriana var. granulata</name>
    <dbReference type="NCBI Taxonomy" id="110450"/>
    <lineage>
        <taxon>Eukaryota</taxon>
        <taxon>Viridiplantae</taxon>
        <taxon>Streptophyta</taxon>
        <taxon>Embryophyta</taxon>
        <taxon>Tracheophyta</taxon>
        <taxon>Spermatophyta</taxon>
        <taxon>Magnoliopsida</taxon>
        <taxon>Liliopsida</taxon>
        <taxon>Poales</taxon>
        <taxon>Poaceae</taxon>
        <taxon>BOP clade</taxon>
        <taxon>Oryzoideae</taxon>
        <taxon>Oryzeae</taxon>
        <taxon>Oryzinae</taxon>
        <taxon>Oryza</taxon>
        <taxon>Oryza meyeriana</taxon>
    </lineage>
</organism>
<protein>
    <submittedName>
        <fullName evidence="1">Uncharacterized protein</fullName>
    </submittedName>
</protein>
<proteinExistence type="predicted"/>
<dbReference type="EMBL" id="SPHZ02000011">
    <property type="protein sequence ID" value="KAF0890519.1"/>
    <property type="molecule type" value="Genomic_DNA"/>
</dbReference>
<accession>A0A6G1BRB1</accession>
<reference evidence="1 2" key="1">
    <citation type="submission" date="2019-11" db="EMBL/GenBank/DDBJ databases">
        <title>Whole genome sequence of Oryza granulata.</title>
        <authorList>
            <person name="Li W."/>
        </authorList>
    </citation>
    <scope>NUCLEOTIDE SEQUENCE [LARGE SCALE GENOMIC DNA]</scope>
    <source>
        <strain evidence="2">cv. Menghai</strain>
        <tissue evidence="1">Leaf</tissue>
    </source>
</reference>
<evidence type="ECO:0000313" key="1">
    <source>
        <dbReference type="EMBL" id="KAF0890519.1"/>
    </source>
</evidence>
<comment type="caution">
    <text evidence="1">The sequence shown here is derived from an EMBL/GenBank/DDBJ whole genome shotgun (WGS) entry which is preliminary data.</text>
</comment>